<organism evidence="2 3">
    <name type="scientific">Actinoallomurus vinaceus</name>
    <dbReference type="NCBI Taxonomy" id="1080074"/>
    <lineage>
        <taxon>Bacteria</taxon>
        <taxon>Bacillati</taxon>
        <taxon>Actinomycetota</taxon>
        <taxon>Actinomycetes</taxon>
        <taxon>Streptosporangiales</taxon>
        <taxon>Thermomonosporaceae</taxon>
        <taxon>Actinoallomurus</taxon>
    </lineage>
</organism>
<dbReference type="Proteomes" id="UP001501442">
    <property type="component" value="Unassembled WGS sequence"/>
</dbReference>
<dbReference type="RefSeq" id="WP_345444724.1">
    <property type="nucleotide sequence ID" value="NZ_BAABHK010000043.1"/>
</dbReference>
<evidence type="ECO:0000313" key="3">
    <source>
        <dbReference type="Proteomes" id="UP001501442"/>
    </source>
</evidence>
<keyword evidence="3" id="KW-1185">Reference proteome</keyword>
<protein>
    <recommendedName>
        <fullName evidence="4">PE domain-containing protein</fullName>
    </recommendedName>
</protein>
<reference evidence="3" key="1">
    <citation type="journal article" date="2019" name="Int. J. Syst. Evol. Microbiol.">
        <title>The Global Catalogue of Microorganisms (GCM) 10K type strain sequencing project: providing services to taxonomists for standard genome sequencing and annotation.</title>
        <authorList>
            <consortium name="The Broad Institute Genomics Platform"/>
            <consortium name="The Broad Institute Genome Sequencing Center for Infectious Disease"/>
            <person name="Wu L."/>
            <person name="Ma J."/>
        </authorList>
    </citation>
    <scope>NUCLEOTIDE SEQUENCE [LARGE SCALE GENOMIC DNA]</scope>
    <source>
        <strain evidence="3">JCM 17939</strain>
    </source>
</reference>
<proteinExistence type="predicted"/>
<comment type="caution">
    <text evidence="2">The sequence shown here is derived from an EMBL/GenBank/DDBJ whole genome shotgun (WGS) entry which is preliminary data.</text>
</comment>
<evidence type="ECO:0000256" key="1">
    <source>
        <dbReference type="SAM" id="MobiDB-lite"/>
    </source>
</evidence>
<evidence type="ECO:0000313" key="2">
    <source>
        <dbReference type="EMBL" id="GAA4640858.1"/>
    </source>
</evidence>
<sequence>MITSEELERERRRALSRLADLHRQWARRYGDVAPFNTEHASPGPRGTDYALHHVDASATAEQEEEFQRLAAEAMRPFQEMAEEYARQQRERGTAEPGNEARG</sequence>
<dbReference type="EMBL" id="BAABHK010000043">
    <property type="protein sequence ID" value="GAA4640858.1"/>
    <property type="molecule type" value="Genomic_DNA"/>
</dbReference>
<name>A0ABP8UUY1_9ACTN</name>
<feature type="compositionally biased region" description="Basic and acidic residues" evidence="1">
    <location>
        <begin position="83"/>
        <end position="102"/>
    </location>
</feature>
<accession>A0ABP8UUY1</accession>
<feature type="region of interest" description="Disordered" evidence="1">
    <location>
        <begin position="82"/>
        <end position="102"/>
    </location>
</feature>
<evidence type="ECO:0008006" key="4">
    <source>
        <dbReference type="Google" id="ProtNLM"/>
    </source>
</evidence>
<gene>
    <name evidence="2" type="ORF">GCM10023196_107820</name>
</gene>